<comment type="caution">
    <text evidence="1">The sequence shown here is derived from an EMBL/GenBank/DDBJ whole genome shotgun (WGS) entry which is preliminary data.</text>
</comment>
<gene>
    <name evidence="1" type="ORF">AVEN_7189_1</name>
</gene>
<dbReference type="AlphaFoldDB" id="A0A4Y2RKB8"/>
<name>A0A4Y2RKB8_ARAVE</name>
<organism evidence="1 2">
    <name type="scientific">Araneus ventricosus</name>
    <name type="common">Orbweaver spider</name>
    <name type="synonym">Epeira ventricosa</name>
    <dbReference type="NCBI Taxonomy" id="182803"/>
    <lineage>
        <taxon>Eukaryota</taxon>
        <taxon>Metazoa</taxon>
        <taxon>Ecdysozoa</taxon>
        <taxon>Arthropoda</taxon>
        <taxon>Chelicerata</taxon>
        <taxon>Arachnida</taxon>
        <taxon>Araneae</taxon>
        <taxon>Araneomorphae</taxon>
        <taxon>Entelegynae</taxon>
        <taxon>Araneoidea</taxon>
        <taxon>Araneidae</taxon>
        <taxon>Araneus</taxon>
    </lineage>
</organism>
<accession>A0A4Y2RKB8</accession>
<protein>
    <submittedName>
        <fullName evidence="1">Uncharacterized protein</fullName>
    </submittedName>
</protein>
<evidence type="ECO:0000313" key="1">
    <source>
        <dbReference type="EMBL" id="GBN76247.1"/>
    </source>
</evidence>
<dbReference type="Proteomes" id="UP000499080">
    <property type="component" value="Unassembled WGS sequence"/>
</dbReference>
<sequence>MSKERRWFFTYYRTSSLLQEVTSMDSDKMGKKGEEMGAGKFSADLGVQECSKPGEFFVLDDNAGPTQKEHIRRLRVGRLDVQAYGPNHTHQTFTFAVKSELSGRRPAMRGAAG</sequence>
<proteinExistence type="predicted"/>
<dbReference type="EMBL" id="BGPR01017466">
    <property type="protein sequence ID" value="GBN76247.1"/>
    <property type="molecule type" value="Genomic_DNA"/>
</dbReference>
<reference evidence="1 2" key="1">
    <citation type="journal article" date="2019" name="Sci. Rep.">
        <title>Orb-weaving spider Araneus ventricosus genome elucidates the spidroin gene catalogue.</title>
        <authorList>
            <person name="Kono N."/>
            <person name="Nakamura H."/>
            <person name="Ohtoshi R."/>
            <person name="Moran D.A.P."/>
            <person name="Shinohara A."/>
            <person name="Yoshida Y."/>
            <person name="Fujiwara M."/>
            <person name="Mori M."/>
            <person name="Tomita M."/>
            <person name="Arakawa K."/>
        </authorList>
    </citation>
    <scope>NUCLEOTIDE SEQUENCE [LARGE SCALE GENOMIC DNA]</scope>
</reference>
<evidence type="ECO:0000313" key="2">
    <source>
        <dbReference type="Proteomes" id="UP000499080"/>
    </source>
</evidence>
<keyword evidence="2" id="KW-1185">Reference proteome</keyword>